<keyword evidence="1 4" id="KW-0663">Pyridoxal phosphate</keyword>
<evidence type="ECO:0000256" key="3">
    <source>
        <dbReference type="PIRSR" id="PIRSR000390-1"/>
    </source>
</evidence>
<feature type="modified residue" description="N6-(pyridoxal phosphate)lysine" evidence="4">
    <location>
        <position position="186"/>
    </location>
</feature>
<comment type="similarity">
    <text evidence="2 5">Belongs to the DegT/DnrJ/EryC1 family.</text>
</comment>
<dbReference type="GO" id="GO:0008483">
    <property type="term" value="F:transaminase activity"/>
    <property type="evidence" value="ECO:0007669"/>
    <property type="project" value="TreeGrafter"/>
</dbReference>
<organism evidence="6 7">
    <name type="scientific">Fusobacterium ulcerans 12-1B</name>
    <dbReference type="NCBI Taxonomy" id="457404"/>
    <lineage>
        <taxon>Bacteria</taxon>
        <taxon>Fusobacteriati</taxon>
        <taxon>Fusobacteriota</taxon>
        <taxon>Fusobacteriia</taxon>
        <taxon>Fusobacteriales</taxon>
        <taxon>Fusobacteriaceae</taxon>
        <taxon>Fusobacterium</taxon>
    </lineage>
</organism>
<feature type="active site" description="Proton acceptor" evidence="3">
    <location>
        <position position="186"/>
    </location>
</feature>
<dbReference type="InterPro" id="IPR015421">
    <property type="entry name" value="PyrdxlP-dep_Trfase_major"/>
</dbReference>
<dbReference type="FunFam" id="3.40.640.10:FF:000089">
    <property type="entry name" value="Aminotransferase, DegT/DnrJ/EryC1/StrS family"/>
    <property type="match status" value="1"/>
</dbReference>
<evidence type="ECO:0000256" key="2">
    <source>
        <dbReference type="ARBA" id="ARBA00037999"/>
    </source>
</evidence>
<dbReference type="HOGENOM" id="CLU_033332_6_0_0"/>
<dbReference type="PATRIC" id="fig|457404.5.peg.431"/>
<keyword evidence="7" id="KW-1185">Reference proteome</keyword>
<reference evidence="6 7" key="1">
    <citation type="submission" date="2012-07" db="EMBL/GenBank/DDBJ databases">
        <title>The Genome Sequence of Fusobacterium ulcerans 12_1B.</title>
        <authorList>
            <consortium name="The Broad Institute Genome Sequencing Platform"/>
            <person name="Earl A."/>
            <person name="Ward D."/>
            <person name="Feldgarden M."/>
            <person name="Gevers D."/>
            <person name="Strauss J."/>
            <person name="Ambrose C.E."/>
            <person name="Allen-Vercoe E."/>
            <person name="Walker B."/>
            <person name="Young S.K."/>
            <person name="Zeng Q."/>
            <person name="Gargeya S."/>
            <person name="Fitzgerald M."/>
            <person name="Haas B."/>
            <person name="Abouelleil A."/>
            <person name="Alvarado L."/>
            <person name="Arachchi H.M."/>
            <person name="Berlin A.M."/>
            <person name="Chapman S.B."/>
            <person name="Goldberg J."/>
            <person name="Griggs A."/>
            <person name="Gujja S."/>
            <person name="Hansen M."/>
            <person name="Howarth C."/>
            <person name="Imamovic A."/>
            <person name="Larimer J."/>
            <person name="McCowen C."/>
            <person name="Montmayeur A."/>
            <person name="Murphy C."/>
            <person name="Neiman D."/>
            <person name="Pearson M."/>
            <person name="Priest M."/>
            <person name="Roberts A."/>
            <person name="Saif S."/>
            <person name="Shea T."/>
            <person name="Sisk P."/>
            <person name="Sykes S."/>
            <person name="Wortman J."/>
            <person name="Nusbaum C."/>
            <person name="Birren B."/>
        </authorList>
    </citation>
    <scope>NUCLEOTIDE SEQUENCE [LARGE SCALE GENOMIC DNA]</scope>
    <source>
        <strain evidence="6 7">12_1B</strain>
    </source>
</reference>
<gene>
    <name evidence="6" type="ORF">HMPREF0402_00834</name>
</gene>
<dbReference type="Gene3D" id="3.40.640.10">
    <property type="entry name" value="Type I PLP-dependent aspartate aminotransferase-like (Major domain)"/>
    <property type="match status" value="1"/>
</dbReference>
<dbReference type="RefSeq" id="WP_008696244.1">
    <property type="nucleotide sequence ID" value="NZ_KE161007.1"/>
</dbReference>
<accession>H1PQZ1</accession>
<evidence type="ECO:0000313" key="7">
    <source>
        <dbReference type="Proteomes" id="UP000003233"/>
    </source>
</evidence>
<dbReference type="Pfam" id="PF01041">
    <property type="entry name" value="DegT_DnrJ_EryC1"/>
    <property type="match status" value="1"/>
</dbReference>
<protein>
    <submittedName>
        <fullName evidence="6">Uncharacterized protein</fullName>
    </submittedName>
</protein>
<dbReference type="EMBL" id="AGWJ02000002">
    <property type="protein sequence ID" value="EHO82804.1"/>
    <property type="molecule type" value="Genomic_DNA"/>
</dbReference>
<dbReference type="PANTHER" id="PTHR30244:SF36">
    <property type="entry name" value="3-OXO-GLUCOSE-6-PHOSPHATE:GLUTAMATE AMINOTRANSFERASE"/>
    <property type="match status" value="1"/>
</dbReference>
<dbReference type="BioCyc" id="FSP457404-HMP:GTSQ-836-MONOMER"/>
<dbReference type="InterPro" id="IPR000653">
    <property type="entry name" value="DegT/StrS_aminotransferase"/>
</dbReference>
<evidence type="ECO:0000256" key="1">
    <source>
        <dbReference type="ARBA" id="ARBA00022898"/>
    </source>
</evidence>
<dbReference type="Proteomes" id="UP000003233">
    <property type="component" value="Unassembled WGS sequence"/>
</dbReference>
<dbReference type="InterPro" id="IPR015424">
    <property type="entry name" value="PyrdxlP-dep_Trfase"/>
</dbReference>
<dbReference type="PIRSF" id="PIRSF000390">
    <property type="entry name" value="PLP_StrS"/>
    <property type="match status" value="1"/>
</dbReference>
<dbReference type="GO" id="GO:0000271">
    <property type="term" value="P:polysaccharide biosynthetic process"/>
    <property type="evidence" value="ECO:0007669"/>
    <property type="project" value="TreeGrafter"/>
</dbReference>
<dbReference type="AlphaFoldDB" id="H1PQZ1"/>
<name>H1PQZ1_9FUSO</name>
<dbReference type="Gene3D" id="3.90.1150.10">
    <property type="entry name" value="Aspartate Aminotransferase, domain 1"/>
    <property type="match status" value="1"/>
</dbReference>
<dbReference type="PANTHER" id="PTHR30244">
    <property type="entry name" value="TRANSAMINASE"/>
    <property type="match status" value="1"/>
</dbReference>
<evidence type="ECO:0000256" key="5">
    <source>
        <dbReference type="RuleBase" id="RU004508"/>
    </source>
</evidence>
<dbReference type="CDD" id="cd00616">
    <property type="entry name" value="AHBA_syn"/>
    <property type="match status" value="1"/>
</dbReference>
<dbReference type="GO" id="GO:0030170">
    <property type="term" value="F:pyridoxal phosphate binding"/>
    <property type="evidence" value="ECO:0007669"/>
    <property type="project" value="UniProtKB-ARBA"/>
</dbReference>
<proteinExistence type="inferred from homology"/>
<evidence type="ECO:0000256" key="4">
    <source>
        <dbReference type="PIRSR" id="PIRSR000390-2"/>
    </source>
</evidence>
<evidence type="ECO:0000313" key="6">
    <source>
        <dbReference type="EMBL" id="EHO82804.1"/>
    </source>
</evidence>
<dbReference type="SUPFAM" id="SSF53383">
    <property type="entry name" value="PLP-dependent transferases"/>
    <property type="match status" value="1"/>
</dbReference>
<sequence>MMKVPFSILERQYKKYQNEYEEKALSILRKGWYILGEETEAFEKEFSKYIETKYSLGIDNGLNALVLAFRALDIKTGDEVIVQSNTFIATVMAITMNGATPIFVEPDKYYNIDVDKIEKKITSKTKAICVVHLYGQATNMKKVLELCKKYNLKLVEDCAQAHGAEYNGKKVGSFGDIGCFSFYPGKNLGCFGDGGAITTNNEEIYKRIKLLRSYGSEKKYHHVEVGYNARLDEFQAGLLNVKLSHLGELNSERENIMKRYLEEINNPLLILPKVNKDCTHVWHLFVVRVENREKFEKYLEENGIGTVIHYPIPPHLSKAYEYLGYKKGDFPIAERYAETVISLPIYNGMNKEEIDYVIEKINSFKI</sequence>
<dbReference type="InterPro" id="IPR015422">
    <property type="entry name" value="PyrdxlP-dep_Trfase_small"/>
</dbReference>
<comment type="caution">
    <text evidence="6">The sequence shown here is derived from an EMBL/GenBank/DDBJ whole genome shotgun (WGS) entry which is preliminary data.</text>
</comment>